<evidence type="ECO:0000256" key="2">
    <source>
        <dbReference type="ARBA" id="ARBA00022692"/>
    </source>
</evidence>
<dbReference type="GO" id="GO:0017004">
    <property type="term" value="P:cytochrome complex assembly"/>
    <property type="evidence" value="ECO:0007669"/>
    <property type="project" value="UniProtKB-KW"/>
</dbReference>
<name>A0A7T4R443_9GAMM</name>
<evidence type="ECO:0000313" key="10">
    <source>
        <dbReference type="Proteomes" id="UP000596063"/>
    </source>
</evidence>
<proteinExistence type="predicted"/>
<evidence type="ECO:0000256" key="4">
    <source>
        <dbReference type="ARBA" id="ARBA00022989"/>
    </source>
</evidence>
<dbReference type="GO" id="GO:0015035">
    <property type="term" value="F:protein-disulfide reductase activity"/>
    <property type="evidence" value="ECO:0007669"/>
    <property type="project" value="TreeGrafter"/>
</dbReference>
<evidence type="ECO:0000256" key="6">
    <source>
        <dbReference type="SAM" id="Phobius"/>
    </source>
</evidence>
<organism evidence="9 10">
    <name type="scientific">Spongiibacter nanhainus</name>
    <dbReference type="NCBI Taxonomy" id="2794344"/>
    <lineage>
        <taxon>Bacteria</taxon>
        <taxon>Pseudomonadati</taxon>
        <taxon>Pseudomonadota</taxon>
        <taxon>Gammaproteobacteria</taxon>
        <taxon>Cellvibrionales</taxon>
        <taxon>Spongiibacteraceae</taxon>
        <taxon>Spongiibacter</taxon>
    </lineage>
</organism>
<feature type="transmembrane region" description="Helical" evidence="6">
    <location>
        <begin position="191"/>
        <end position="215"/>
    </location>
</feature>
<dbReference type="InterPro" id="IPR003834">
    <property type="entry name" value="Cyt_c_assmbl_TM_dom"/>
</dbReference>
<dbReference type="Pfam" id="PF11412">
    <property type="entry name" value="DsbD_N"/>
    <property type="match status" value="1"/>
</dbReference>
<dbReference type="InterPro" id="IPR028250">
    <property type="entry name" value="DsbDN"/>
</dbReference>
<reference evidence="9 10" key="1">
    <citation type="submission" date="2020-12" db="EMBL/GenBank/DDBJ databases">
        <authorList>
            <person name="Shan Y."/>
        </authorList>
    </citation>
    <scope>NUCLEOTIDE SEQUENCE [LARGE SCALE GENOMIC DNA]</scope>
    <source>
        <strain evidence="10">csc3.9</strain>
    </source>
</reference>
<evidence type="ECO:0000256" key="1">
    <source>
        <dbReference type="ARBA" id="ARBA00004141"/>
    </source>
</evidence>
<dbReference type="Gene3D" id="3.40.30.10">
    <property type="entry name" value="Glutaredoxin"/>
    <property type="match status" value="1"/>
</dbReference>
<keyword evidence="4 6" id="KW-1133">Transmembrane helix</keyword>
<gene>
    <name evidence="9" type="ORF">I6N98_06085</name>
</gene>
<accession>A0A7T4R443</accession>
<evidence type="ECO:0000256" key="3">
    <source>
        <dbReference type="ARBA" id="ARBA00022748"/>
    </source>
</evidence>
<feature type="transmembrane region" description="Helical" evidence="6">
    <location>
        <begin position="273"/>
        <end position="294"/>
    </location>
</feature>
<keyword evidence="2 6" id="KW-0812">Transmembrane</keyword>
<evidence type="ECO:0000313" key="9">
    <source>
        <dbReference type="EMBL" id="QQD20086.1"/>
    </source>
</evidence>
<keyword evidence="3" id="KW-0201">Cytochrome c-type biogenesis</keyword>
<feature type="transmembrane region" description="Helical" evidence="6">
    <location>
        <begin position="315"/>
        <end position="340"/>
    </location>
</feature>
<feature type="transmembrane region" description="Helical" evidence="6">
    <location>
        <begin position="346"/>
        <end position="369"/>
    </location>
</feature>
<dbReference type="Pfam" id="PF13899">
    <property type="entry name" value="Thioredoxin_7"/>
    <property type="match status" value="1"/>
</dbReference>
<dbReference type="InterPro" id="IPR035671">
    <property type="entry name" value="DsbD_gamma"/>
</dbReference>
<dbReference type="Proteomes" id="UP000596063">
    <property type="component" value="Chromosome"/>
</dbReference>
<dbReference type="GO" id="GO:0045454">
    <property type="term" value="P:cell redox homeostasis"/>
    <property type="evidence" value="ECO:0007669"/>
    <property type="project" value="TreeGrafter"/>
</dbReference>
<dbReference type="SUPFAM" id="SSF74863">
    <property type="entry name" value="Thiol:disulfide interchange protein DsbD, N-terminal domain (DsbD-alpha)"/>
    <property type="match status" value="1"/>
</dbReference>
<dbReference type="GO" id="GO:0016020">
    <property type="term" value="C:membrane"/>
    <property type="evidence" value="ECO:0007669"/>
    <property type="project" value="UniProtKB-SubCell"/>
</dbReference>
<evidence type="ECO:0000256" key="5">
    <source>
        <dbReference type="ARBA" id="ARBA00023136"/>
    </source>
</evidence>
<evidence type="ECO:0000259" key="7">
    <source>
        <dbReference type="Pfam" id="PF02683"/>
    </source>
</evidence>
<dbReference type="PANTHER" id="PTHR32234:SF3">
    <property type="entry name" value="SUPPRESSION OF COPPER SENSITIVITY PROTEIN"/>
    <property type="match status" value="1"/>
</dbReference>
<feature type="domain" description="Thiol:disulfide interchange protein DsbD N-terminal" evidence="8">
    <location>
        <begin position="29"/>
        <end position="147"/>
    </location>
</feature>
<dbReference type="InterPro" id="IPR036249">
    <property type="entry name" value="Thioredoxin-like_sf"/>
</dbReference>
<evidence type="ECO:0000259" key="8">
    <source>
        <dbReference type="Pfam" id="PF11412"/>
    </source>
</evidence>
<feature type="transmembrane region" description="Helical" evidence="6">
    <location>
        <begin position="389"/>
        <end position="406"/>
    </location>
</feature>
<protein>
    <submittedName>
        <fullName evidence="9">Protein-disulfide reductase DsbD</fullName>
    </submittedName>
</protein>
<dbReference type="PANTHER" id="PTHR32234">
    <property type="entry name" value="THIOL:DISULFIDE INTERCHANGE PROTEIN DSBD"/>
    <property type="match status" value="1"/>
</dbReference>
<dbReference type="KEGG" id="snan:I6N98_06085"/>
<keyword evidence="5 6" id="KW-0472">Membrane</keyword>
<dbReference type="AlphaFoldDB" id="A0A7T4R443"/>
<feature type="transmembrane region" description="Helical" evidence="6">
    <location>
        <begin position="412"/>
        <end position="432"/>
    </location>
</feature>
<feature type="domain" description="Cytochrome C biogenesis protein transmembrane" evidence="7">
    <location>
        <begin position="192"/>
        <end position="402"/>
    </location>
</feature>
<sequence>MAQPGNAASDDIFTAPPSAQFSTFGGDEPDFLPVEQAYQVSVSPQNGGQPDALELFWTIAEGYYLYRERFDVTASQPATGEALAIDTSYRSGKVKDDPYFGKTEVYYNSTRIAVTGFPSDQGAVLHIRSQGCADAGLCYPPRDQYFQRDDSGQFIELSEAPSGGSAAAASSKPPLPTALVADDNAGSATKLWLVLLMAAAGGAILNLMPCVFPVLGLKVLSFANAHHGKPVNHGLSYSIGVVASFVAVAALLIGLQQAGRAVGWGFQLQSPWFVAGLACLFFVLSLNLLGLFEIGGRWMNLGGDLSQEPGLKGSFFTGVLATVVASPCTAPFMGTAVGFAASQPPLVSLLVFACLGAGMALPVLLLTLFPRWLKLLPKPGQWMVTLRQFLAFPLIATAIWLAWVVGRQTGASGMAGTLLAWLLISFALWLWPLRKLGKALALVSLIAAPLVLNATLSRDTTPVAGGFDRQQIDDLRRQGRNVFLDVTADWCITCAANESLVLNTDSIQQAFADANVAYVVADWTRYDPVITDLLADYQRNGIPLYVYYPSDVNAPPIILPQVLSKGLIHDLLASQSATAGR</sequence>
<dbReference type="InterPro" id="IPR036929">
    <property type="entry name" value="DsbDN_sf"/>
</dbReference>
<dbReference type="SUPFAM" id="SSF52833">
    <property type="entry name" value="Thioredoxin-like"/>
    <property type="match status" value="1"/>
</dbReference>
<comment type="subcellular location">
    <subcellularLocation>
        <location evidence="1">Membrane</location>
        <topology evidence="1">Multi-pass membrane protein</topology>
    </subcellularLocation>
</comment>
<dbReference type="CDD" id="cd02953">
    <property type="entry name" value="DsbDgamma"/>
    <property type="match status" value="1"/>
</dbReference>
<dbReference type="Gene3D" id="2.60.40.1250">
    <property type="entry name" value="Thiol:disulfide interchange protein DsbD, N-terminal domain"/>
    <property type="match status" value="1"/>
</dbReference>
<feature type="transmembrane region" description="Helical" evidence="6">
    <location>
        <begin position="235"/>
        <end position="253"/>
    </location>
</feature>
<dbReference type="Pfam" id="PF02683">
    <property type="entry name" value="DsbD_TM"/>
    <property type="match status" value="1"/>
</dbReference>
<dbReference type="EMBL" id="CP066167">
    <property type="protein sequence ID" value="QQD20086.1"/>
    <property type="molecule type" value="Genomic_DNA"/>
</dbReference>
<keyword evidence="10" id="KW-1185">Reference proteome</keyword>